<keyword evidence="2" id="KW-1185">Reference proteome</keyword>
<sequence>MNMEIECELDAIKTGSIADFFTPPLRLPFVLSRRLREVERKTGALRARPGLRIDLEEIFMDREEEEERREVKQMKSSLVLLVLAVRWGLSDESIIALFRPLTTIKMADD</sequence>
<reference evidence="1 2" key="1">
    <citation type="journal article" date="2022" name="Plant J.">
        <title>Chromosome-level genome of Camellia lanceoleosa provides a valuable resource for understanding genome evolution and self-incompatibility.</title>
        <authorList>
            <person name="Gong W."/>
            <person name="Xiao S."/>
            <person name="Wang L."/>
            <person name="Liao Z."/>
            <person name="Chang Y."/>
            <person name="Mo W."/>
            <person name="Hu G."/>
            <person name="Li W."/>
            <person name="Zhao G."/>
            <person name="Zhu H."/>
            <person name="Hu X."/>
            <person name="Ji K."/>
            <person name="Xiang X."/>
            <person name="Song Q."/>
            <person name="Yuan D."/>
            <person name="Jin S."/>
            <person name="Zhang L."/>
        </authorList>
    </citation>
    <scope>NUCLEOTIDE SEQUENCE [LARGE SCALE GENOMIC DNA]</scope>
    <source>
        <strain evidence="1">SQ_2022a</strain>
    </source>
</reference>
<protein>
    <submittedName>
        <fullName evidence="1">Uncharacterized protein</fullName>
    </submittedName>
</protein>
<evidence type="ECO:0000313" key="1">
    <source>
        <dbReference type="EMBL" id="KAI7988180.1"/>
    </source>
</evidence>
<organism evidence="1 2">
    <name type="scientific">Camellia lanceoleosa</name>
    <dbReference type="NCBI Taxonomy" id="1840588"/>
    <lineage>
        <taxon>Eukaryota</taxon>
        <taxon>Viridiplantae</taxon>
        <taxon>Streptophyta</taxon>
        <taxon>Embryophyta</taxon>
        <taxon>Tracheophyta</taxon>
        <taxon>Spermatophyta</taxon>
        <taxon>Magnoliopsida</taxon>
        <taxon>eudicotyledons</taxon>
        <taxon>Gunneridae</taxon>
        <taxon>Pentapetalae</taxon>
        <taxon>asterids</taxon>
        <taxon>Ericales</taxon>
        <taxon>Theaceae</taxon>
        <taxon>Camellia</taxon>
    </lineage>
</organism>
<dbReference type="EMBL" id="CM045771">
    <property type="protein sequence ID" value="KAI7988180.1"/>
    <property type="molecule type" value="Genomic_DNA"/>
</dbReference>
<evidence type="ECO:0000313" key="2">
    <source>
        <dbReference type="Proteomes" id="UP001060215"/>
    </source>
</evidence>
<accession>A0ACC0FJE8</accession>
<name>A0ACC0FJE8_9ERIC</name>
<gene>
    <name evidence="1" type="ORF">LOK49_LG13G01014</name>
</gene>
<dbReference type="Proteomes" id="UP001060215">
    <property type="component" value="Chromosome 14"/>
</dbReference>
<proteinExistence type="predicted"/>
<comment type="caution">
    <text evidence="1">The sequence shown here is derived from an EMBL/GenBank/DDBJ whole genome shotgun (WGS) entry which is preliminary data.</text>
</comment>